<feature type="region of interest" description="Disordered" evidence="1">
    <location>
        <begin position="115"/>
        <end position="135"/>
    </location>
</feature>
<reference evidence="2 3" key="1">
    <citation type="journal article" date="2005" name="DNA Res.">
        <title>Complete genome sequence of the facultative anaerobic magnetotactic bacterium Magnetospirillum sp. strain AMB-1.</title>
        <authorList>
            <person name="Matsunaga T."/>
            <person name="Okamura Y."/>
            <person name="Fukuda Y."/>
            <person name="Wahyudi A.T."/>
            <person name="Murase Y."/>
            <person name="Takeyama H."/>
        </authorList>
    </citation>
    <scope>NUCLEOTIDE SEQUENCE [LARGE SCALE GENOMIC DNA]</scope>
    <source>
        <strain evidence="3">ATCC 700264 / AMB-1</strain>
    </source>
</reference>
<dbReference type="EMBL" id="AP007255">
    <property type="protein sequence ID" value="BAE51751.1"/>
    <property type="molecule type" value="Genomic_DNA"/>
</dbReference>
<evidence type="ECO:0000313" key="2">
    <source>
        <dbReference type="EMBL" id="BAE51751.1"/>
    </source>
</evidence>
<protein>
    <submittedName>
        <fullName evidence="2">Uncharacterized protein</fullName>
    </submittedName>
</protein>
<organism evidence="2 3">
    <name type="scientific">Paramagnetospirillum magneticum (strain ATCC 700264 / AMB-1)</name>
    <name type="common">Magnetospirillum magneticum</name>
    <dbReference type="NCBI Taxonomy" id="342108"/>
    <lineage>
        <taxon>Bacteria</taxon>
        <taxon>Pseudomonadati</taxon>
        <taxon>Pseudomonadota</taxon>
        <taxon>Alphaproteobacteria</taxon>
        <taxon>Rhodospirillales</taxon>
        <taxon>Magnetospirillaceae</taxon>
        <taxon>Paramagnetospirillum</taxon>
    </lineage>
</organism>
<dbReference type="OrthoDB" id="7366278at2"/>
<dbReference type="STRING" id="342108.amb2947"/>
<dbReference type="AlphaFoldDB" id="Q2W324"/>
<dbReference type="KEGG" id="mag:amb2947"/>
<accession>Q2W324</accession>
<dbReference type="HOGENOM" id="CLU_1883237_0_0_5"/>
<name>Q2W324_PARM1</name>
<dbReference type="Proteomes" id="UP000007058">
    <property type="component" value="Chromosome"/>
</dbReference>
<evidence type="ECO:0000256" key="1">
    <source>
        <dbReference type="SAM" id="MobiDB-lite"/>
    </source>
</evidence>
<proteinExistence type="predicted"/>
<sequence length="135" mass="13444">MNRSALNPTLLSRLLVCLLVVGLAVQWTTNAVGMGVGGGGGMVSGLSQGGAADQVLIDLAASICSKAKAAGGQVKAAHCQHCVPAVSQLLAAPAGAGVFRLALAIRIGPASRAQILPPTRRQPGDGFSRAPPSIV</sequence>
<keyword evidence="3" id="KW-1185">Reference proteome</keyword>
<gene>
    <name evidence="2" type="ordered locus">amb2947</name>
</gene>
<evidence type="ECO:0000313" key="3">
    <source>
        <dbReference type="Proteomes" id="UP000007058"/>
    </source>
</evidence>
<dbReference type="RefSeq" id="WP_011385324.1">
    <property type="nucleotide sequence ID" value="NC_007626.1"/>
</dbReference>